<dbReference type="FunFam" id="1.10.3520.10:FF:000001">
    <property type="entry name" value="Pleckstrin domain-containing family A member 8"/>
    <property type="match status" value="1"/>
</dbReference>
<dbReference type="Proteomes" id="UP001365542">
    <property type="component" value="Unassembled WGS sequence"/>
</dbReference>
<sequence>MAKFLDFGDNVSFKDIPITDDGIPTTEFLKASETLVSLFNILGATTFSVVISDMNGNIKKIRDRQTEAPASSATLQQLTAAEFAEKKNKATATQGLLWLLRGLDFTAQGLRHNIDNPTEELKTSFNHAYGNTLKPHHNFVVKGVFGVAVSAVPGRKDFYDKLGTPDHTGKDDRLIDWLDNLEVVVKILQNYYKENKDFGF</sequence>
<dbReference type="GO" id="GO:1902387">
    <property type="term" value="F:ceramide 1-phosphate binding"/>
    <property type="evidence" value="ECO:0007669"/>
    <property type="project" value="TreeGrafter"/>
</dbReference>
<name>A0AAV9X6A8_9PEZI</name>
<dbReference type="Gene3D" id="1.10.3520.10">
    <property type="entry name" value="Glycolipid transfer protein"/>
    <property type="match status" value="1"/>
</dbReference>
<dbReference type="PANTHER" id="PTHR10219">
    <property type="entry name" value="GLYCOLIPID TRANSFER PROTEIN-RELATED"/>
    <property type="match status" value="1"/>
</dbReference>
<dbReference type="PANTHER" id="PTHR10219:SF25">
    <property type="entry name" value="PLECKSTRIN HOMOLOGY DOMAIN-CONTAINING FAMILY A MEMBER 8"/>
    <property type="match status" value="1"/>
</dbReference>
<accession>A0AAV9X6A8</accession>
<protein>
    <recommendedName>
        <fullName evidence="2">Glycolipid transfer protein domain-containing protein</fullName>
    </recommendedName>
</protein>
<evidence type="ECO:0000256" key="1">
    <source>
        <dbReference type="ARBA" id="ARBA00022448"/>
    </source>
</evidence>
<feature type="domain" description="Glycolipid transfer protein" evidence="2">
    <location>
        <begin position="23"/>
        <end position="163"/>
    </location>
</feature>
<dbReference type="GO" id="GO:0005829">
    <property type="term" value="C:cytosol"/>
    <property type="evidence" value="ECO:0007669"/>
    <property type="project" value="TreeGrafter"/>
</dbReference>
<dbReference type="Pfam" id="PF08718">
    <property type="entry name" value="GLTP"/>
    <property type="match status" value="1"/>
</dbReference>
<proteinExistence type="predicted"/>
<dbReference type="AlphaFoldDB" id="A0AAV9X6A8"/>
<evidence type="ECO:0000313" key="3">
    <source>
        <dbReference type="EMBL" id="KAK6537635.1"/>
    </source>
</evidence>
<dbReference type="GO" id="GO:0016020">
    <property type="term" value="C:membrane"/>
    <property type="evidence" value="ECO:0007669"/>
    <property type="project" value="TreeGrafter"/>
</dbReference>
<dbReference type="SUPFAM" id="SSF110004">
    <property type="entry name" value="Glycolipid transfer protein, GLTP"/>
    <property type="match status" value="1"/>
</dbReference>
<dbReference type="InterPro" id="IPR036497">
    <property type="entry name" value="GLTP_sf"/>
</dbReference>
<dbReference type="InterPro" id="IPR014830">
    <property type="entry name" value="Glycolipid_transfer_prot_dom"/>
</dbReference>
<reference evidence="3 4" key="1">
    <citation type="submission" date="2019-10" db="EMBL/GenBank/DDBJ databases">
        <authorList>
            <person name="Palmer J.M."/>
        </authorList>
    </citation>
    <scope>NUCLEOTIDE SEQUENCE [LARGE SCALE GENOMIC DNA]</scope>
    <source>
        <strain evidence="3 4">TWF694</strain>
    </source>
</reference>
<evidence type="ECO:0000259" key="2">
    <source>
        <dbReference type="Pfam" id="PF08718"/>
    </source>
</evidence>
<comment type="caution">
    <text evidence="3">The sequence shown here is derived from an EMBL/GenBank/DDBJ whole genome shotgun (WGS) entry which is preliminary data.</text>
</comment>
<dbReference type="GO" id="GO:1902388">
    <property type="term" value="F:ceramide 1-phosphate transfer activity"/>
    <property type="evidence" value="ECO:0007669"/>
    <property type="project" value="TreeGrafter"/>
</dbReference>
<keyword evidence="1" id="KW-0813">Transport</keyword>
<keyword evidence="4" id="KW-1185">Reference proteome</keyword>
<gene>
    <name evidence="3" type="ORF">TWF694_011809</name>
</gene>
<evidence type="ECO:0000313" key="4">
    <source>
        <dbReference type="Proteomes" id="UP001365542"/>
    </source>
</evidence>
<dbReference type="EMBL" id="JAVHJO010000009">
    <property type="protein sequence ID" value="KAK6537635.1"/>
    <property type="molecule type" value="Genomic_DNA"/>
</dbReference>
<organism evidence="3 4">
    <name type="scientific">Orbilia ellipsospora</name>
    <dbReference type="NCBI Taxonomy" id="2528407"/>
    <lineage>
        <taxon>Eukaryota</taxon>
        <taxon>Fungi</taxon>
        <taxon>Dikarya</taxon>
        <taxon>Ascomycota</taxon>
        <taxon>Pezizomycotina</taxon>
        <taxon>Orbiliomycetes</taxon>
        <taxon>Orbiliales</taxon>
        <taxon>Orbiliaceae</taxon>
        <taxon>Orbilia</taxon>
    </lineage>
</organism>